<protein>
    <submittedName>
        <fullName evidence="2">FAD-dependent monooxygenase</fullName>
    </submittedName>
</protein>
<sequence length="504" mass="54379">MGKIFDVAATAAQRFAEINTPHPPAETKILMRRAVVLGGSMAGLMAARVLADHADEVVIVERDDTDVNAGPRPGVPQGSQVHALLPAGQVQLDRWWPDFTERAIAAGAPDEGRTDAKIFINDELRVTTEPPPEKPILITTRPFLEAQVRRRVLESPKVRMVYGRADGLLFAPGEGGGVVGARYVPAATGTPATGADDGGRQGAAGTDAANADGGQDAAVELAADLVVDAMGRASSLNDWLEAHGWPRAPMQRMPIKLNYASALFERDPAVSDTWIAISQTTPAKDRVARIGGINSVEGDRWIMLVAGYDADRPSRDVEEFAKRCRQYFPTMFGDIAERGKMIGNVITYHQADSRRRDFDQVDRLPTGIIAAGDAVASFNPVYGQGMTSATLHASCLSEWLRTGPDLATEPARGYFERVRVVVDAAWQVSTFADLGLPHITSGQPRGYKVIKWASEVILKASMTDSVTSQKLNRVTTMLDHPNALASPGLLLRALRLKWFGGARA</sequence>
<evidence type="ECO:0000313" key="3">
    <source>
        <dbReference type="Proteomes" id="UP001501470"/>
    </source>
</evidence>
<comment type="caution">
    <text evidence="2">The sequence shown here is derived from an EMBL/GenBank/DDBJ whole genome shotgun (WGS) entry which is preliminary data.</text>
</comment>
<name>A0ABN2A9Y6_9ACTN</name>
<gene>
    <name evidence="2" type="ORF">GCM10009827_031610</name>
</gene>
<dbReference type="EMBL" id="BAAAQD010000005">
    <property type="protein sequence ID" value="GAA1514567.1"/>
    <property type="molecule type" value="Genomic_DNA"/>
</dbReference>
<evidence type="ECO:0000313" key="2">
    <source>
        <dbReference type="EMBL" id="GAA1514567.1"/>
    </source>
</evidence>
<dbReference type="PANTHER" id="PTHR43422:SF3">
    <property type="entry name" value="THIAMINE THIAZOLE SYNTHASE"/>
    <property type="match status" value="1"/>
</dbReference>
<evidence type="ECO:0000256" key="1">
    <source>
        <dbReference type="SAM" id="MobiDB-lite"/>
    </source>
</evidence>
<dbReference type="PANTHER" id="PTHR43422">
    <property type="entry name" value="THIAMINE THIAZOLE SYNTHASE"/>
    <property type="match status" value="1"/>
</dbReference>
<accession>A0ABN2A9Y6</accession>
<dbReference type="SUPFAM" id="SSF51905">
    <property type="entry name" value="FAD/NAD(P)-binding domain"/>
    <property type="match status" value="1"/>
</dbReference>
<keyword evidence="3" id="KW-1185">Reference proteome</keyword>
<feature type="region of interest" description="Disordered" evidence="1">
    <location>
        <begin position="190"/>
        <end position="211"/>
    </location>
</feature>
<proteinExistence type="predicted"/>
<keyword evidence="2" id="KW-0503">Monooxygenase</keyword>
<organism evidence="2 3">
    <name type="scientific">Dactylosporangium maewongense</name>
    <dbReference type="NCBI Taxonomy" id="634393"/>
    <lineage>
        <taxon>Bacteria</taxon>
        <taxon>Bacillati</taxon>
        <taxon>Actinomycetota</taxon>
        <taxon>Actinomycetes</taxon>
        <taxon>Micromonosporales</taxon>
        <taxon>Micromonosporaceae</taxon>
        <taxon>Dactylosporangium</taxon>
    </lineage>
</organism>
<dbReference type="Proteomes" id="UP001501470">
    <property type="component" value="Unassembled WGS sequence"/>
</dbReference>
<dbReference type="GO" id="GO:0004497">
    <property type="term" value="F:monooxygenase activity"/>
    <property type="evidence" value="ECO:0007669"/>
    <property type="project" value="UniProtKB-KW"/>
</dbReference>
<keyword evidence="2" id="KW-0560">Oxidoreductase</keyword>
<reference evidence="2 3" key="1">
    <citation type="journal article" date="2019" name="Int. J. Syst. Evol. Microbiol.">
        <title>The Global Catalogue of Microorganisms (GCM) 10K type strain sequencing project: providing services to taxonomists for standard genome sequencing and annotation.</title>
        <authorList>
            <consortium name="The Broad Institute Genomics Platform"/>
            <consortium name="The Broad Institute Genome Sequencing Center for Infectious Disease"/>
            <person name="Wu L."/>
            <person name="Ma J."/>
        </authorList>
    </citation>
    <scope>NUCLEOTIDE SEQUENCE [LARGE SCALE GENOMIC DNA]</scope>
    <source>
        <strain evidence="2 3">JCM 15933</strain>
    </source>
</reference>
<dbReference type="InterPro" id="IPR036188">
    <property type="entry name" value="FAD/NAD-bd_sf"/>
</dbReference>
<dbReference type="Gene3D" id="3.50.50.60">
    <property type="entry name" value="FAD/NAD(P)-binding domain"/>
    <property type="match status" value="1"/>
</dbReference>